<protein>
    <submittedName>
        <fullName evidence="12">Cytochrome P450, family 1, subfamily B, polypeptide 1</fullName>
    </submittedName>
</protein>
<feature type="binding site" description="axial binding residue" evidence="10">
    <location>
        <position position="462"/>
    </location>
    <ligand>
        <name>heme</name>
        <dbReference type="ChEBI" id="CHEBI:30413"/>
    </ligand>
    <ligandPart>
        <name>Fe</name>
        <dbReference type="ChEBI" id="CHEBI:18248"/>
    </ligandPart>
</feature>
<dbReference type="GeneTree" id="ENSGT00950000183037"/>
<keyword evidence="7 10" id="KW-0408">Iron</keyword>
<dbReference type="SUPFAM" id="SSF48264">
    <property type="entry name" value="Cytochrome P450"/>
    <property type="match status" value="1"/>
</dbReference>
<dbReference type="InterPro" id="IPR017972">
    <property type="entry name" value="Cyt_P450_CS"/>
</dbReference>
<dbReference type="CTD" id="1545"/>
<dbReference type="GO" id="GO:0005506">
    <property type="term" value="F:iron ion binding"/>
    <property type="evidence" value="ECO:0007669"/>
    <property type="project" value="InterPro"/>
</dbReference>
<dbReference type="GO" id="GO:0020037">
    <property type="term" value="F:heme binding"/>
    <property type="evidence" value="ECO:0007669"/>
    <property type="project" value="InterPro"/>
</dbReference>
<dbReference type="PANTHER" id="PTHR24289:SF16">
    <property type="entry name" value="CYTOCHROME P450 1B1"/>
    <property type="match status" value="1"/>
</dbReference>
<dbReference type="FunFam" id="1.10.630.10:FF:000002">
    <property type="entry name" value="Cytochrome P450 1A1"/>
    <property type="match status" value="1"/>
</dbReference>
<dbReference type="AlphaFoldDB" id="A0A8C4SUT3"/>
<name>A0A8C4SUT3_ERPCA</name>
<evidence type="ECO:0000256" key="6">
    <source>
        <dbReference type="ARBA" id="ARBA00023002"/>
    </source>
</evidence>
<dbReference type="GO" id="GO:0042446">
    <property type="term" value="P:hormone biosynthetic process"/>
    <property type="evidence" value="ECO:0007669"/>
    <property type="project" value="TreeGrafter"/>
</dbReference>
<dbReference type="PRINTS" id="PR00463">
    <property type="entry name" value="EP450I"/>
</dbReference>
<reference evidence="12" key="1">
    <citation type="submission" date="2021-06" db="EMBL/GenBank/DDBJ databases">
        <authorList>
            <consortium name="Wellcome Sanger Institute Data Sharing"/>
        </authorList>
    </citation>
    <scope>NUCLEOTIDE SEQUENCE [LARGE SCALE GENOMIC DNA]</scope>
</reference>
<dbReference type="InterPro" id="IPR002401">
    <property type="entry name" value="Cyt_P450_E_grp-I"/>
</dbReference>
<dbReference type="GO" id="GO:0016020">
    <property type="term" value="C:membrane"/>
    <property type="evidence" value="ECO:0007669"/>
    <property type="project" value="UniProtKB-SubCell"/>
</dbReference>
<dbReference type="PANTHER" id="PTHR24289">
    <property type="entry name" value="STEROID 17-ALPHA-HYDROXYLASE/17,20 LYASE"/>
    <property type="match status" value="1"/>
</dbReference>
<comment type="cofactor">
    <cofactor evidence="1 10">
        <name>heme</name>
        <dbReference type="ChEBI" id="CHEBI:30413"/>
    </cofactor>
</comment>
<reference evidence="12" key="3">
    <citation type="submission" date="2025-09" db="UniProtKB">
        <authorList>
            <consortium name="Ensembl"/>
        </authorList>
    </citation>
    <scope>IDENTIFICATION</scope>
</reference>
<dbReference type="InterPro" id="IPR001128">
    <property type="entry name" value="Cyt_P450"/>
</dbReference>
<evidence type="ECO:0000256" key="3">
    <source>
        <dbReference type="ARBA" id="ARBA00010617"/>
    </source>
</evidence>
<comment type="subcellular location">
    <subcellularLocation>
        <location evidence="2">Membrane</location>
    </subcellularLocation>
</comment>
<accession>A0A8C4SUT3</accession>
<evidence type="ECO:0000256" key="9">
    <source>
        <dbReference type="ARBA" id="ARBA00023136"/>
    </source>
</evidence>
<evidence type="ECO:0000256" key="7">
    <source>
        <dbReference type="ARBA" id="ARBA00023004"/>
    </source>
</evidence>
<evidence type="ECO:0000313" key="13">
    <source>
        <dbReference type="Proteomes" id="UP000694620"/>
    </source>
</evidence>
<evidence type="ECO:0000256" key="2">
    <source>
        <dbReference type="ARBA" id="ARBA00004370"/>
    </source>
</evidence>
<dbReference type="PROSITE" id="PS00086">
    <property type="entry name" value="CYTOCHROME_P450"/>
    <property type="match status" value="1"/>
</dbReference>
<dbReference type="PRINTS" id="PR00385">
    <property type="entry name" value="P450"/>
</dbReference>
<keyword evidence="6 11" id="KW-0560">Oxidoreductase</keyword>
<keyword evidence="9" id="KW-0472">Membrane</keyword>
<sequence length="518" mass="58489">MIVRVFQEIFRPSLQTFLLASMSFLVAMHFWKWFHQRIRCSKNKPGPPGPLSWPVIGNAAQLGSLPHAVFSKMAQKYGNVFRIKLGNRVVVVLNGEDAIKEALIKKGVDFAGRPDFTSFKVISGGKGMAFNDYSDLWKIHRKVAHSTIRHFSTCNHEARKSFEQGILSEIKEVIGVFLKKSEDEKFFEAGTFLAVAVANTMSAVCFGKRYSYDDAEFQSLIGRNDQFAKTVGAGSIVDVMPWLQSFPNPIKTMFDNFKTLNEEFYDFIYGKVVQHRATLKAGTIRDMTDAFIVALDQGKEVKNGAVLGKEHVPPTVNDIFGASQDTLSTAMHWMFRLLVRFPDVQEKLQKEIDEVVGRNRLPCIEDQQNLPNVVAFIFETMRFSSFVPVTIPHATTVDTSVMGYHIPKNTVVFINQWSVNHDPQKWSNPDVFDPTRFLDENGTLNKDLISSVMIFSVGKRRCIGDELSKMVLFLFVSVLLHQCKFTADPNGSRTIESFYGLTLKPKPFKIGVTSRVPV</sequence>
<dbReference type="GO" id="GO:0004508">
    <property type="term" value="F:steroid 17-alpha-monooxygenase activity"/>
    <property type="evidence" value="ECO:0007669"/>
    <property type="project" value="TreeGrafter"/>
</dbReference>
<dbReference type="Pfam" id="PF00067">
    <property type="entry name" value="p450"/>
    <property type="match status" value="1"/>
</dbReference>
<evidence type="ECO:0000256" key="4">
    <source>
        <dbReference type="ARBA" id="ARBA00022617"/>
    </source>
</evidence>
<evidence type="ECO:0000256" key="1">
    <source>
        <dbReference type="ARBA" id="ARBA00001971"/>
    </source>
</evidence>
<reference evidence="12" key="2">
    <citation type="submission" date="2025-08" db="UniProtKB">
        <authorList>
            <consortium name="Ensembl"/>
        </authorList>
    </citation>
    <scope>IDENTIFICATION</scope>
</reference>
<dbReference type="Ensembl" id="ENSECRT00000020443.1">
    <property type="protein sequence ID" value="ENSECRP00000020013.1"/>
    <property type="gene ID" value="ENSECRG00000013445.1"/>
</dbReference>
<proteinExistence type="inferred from homology"/>
<keyword evidence="8 11" id="KW-0503">Monooxygenase</keyword>
<dbReference type="GO" id="GO:0042448">
    <property type="term" value="P:progesterone metabolic process"/>
    <property type="evidence" value="ECO:0007669"/>
    <property type="project" value="TreeGrafter"/>
</dbReference>
<dbReference type="InterPro" id="IPR036396">
    <property type="entry name" value="Cyt_P450_sf"/>
</dbReference>
<organism evidence="12 13">
    <name type="scientific">Erpetoichthys calabaricus</name>
    <name type="common">Rope fish</name>
    <name type="synonym">Calamoichthys calabaricus</name>
    <dbReference type="NCBI Taxonomy" id="27687"/>
    <lineage>
        <taxon>Eukaryota</taxon>
        <taxon>Metazoa</taxon>
        <taxon>Chordata</taxon>
        <taxon>Craniata</taxon>
        <taxon>Vertebrata</taxon>
        <taxon>Euteleostomi</taxon>
        <taxon>Actinopterygii</taxon>
        <taxon>Polypteriformes</taxon>
        <taxon>Polypteridae</taxon>
        <taxon>Erpetoichthys</taxon>
    </lineage>
</organism>
<evidence type="ECO:0000256" key="11">
    <source>
        <dbReference type="RuleBase" id="RU000461"/>
    </source>
</evidence>
<gene>
    <name evidence="12" type="primary">CYP1B1</name>
    <name evidence="12" type="synonym">cyp1b1</name>
</gene>
<comment type="similarity">
    <text evidence="3 11">Belongs to the cytochrome P450 family.</text>
</comment>
<evidence type="ECO:0000256" key="8">
    <source>
        <dbReference type="ARBA" id="ARBA00023033"/>
    </source>
</evidence>
<evidence type="ECO:0000313" key="12">
    <source>
        <dbReference type="Ensembl" id="ENSECRP00000020013.1"/>
    </source>
</evidence>
<dbReference type="Gene3D" id="1.10.630.10">
    <property type="entry name" value="Cytochrome P450"/>
    <property type="match status" value="1"/>
</dbReference>
<keyword evidence="13" id="KW-1185">Reference proteome</keyword>
<keyword evidence="4 10" id="KW-0349">Heme</keyword>
<keyword evidence="5 10" id="KW-0479">Metal-binding</keyword>
<dbReference type="CDD" id="cd20675">
    <property type="entry name" value="CYP1B1-like"/>
    <property type="match status" value="1"/>
</dbReference>
<dbReference type="OrthoDB" id="1055148at2759"/>
<evidence type="ECO:0000256" key="10">
    <source>
        <dbReference type="PIRSR" id="PIRSR602401-1"/>
    </source>
</evidence>
<evidence type="ECO:0000256" key="5">
    <source>
        <dbReference type="ARBA" id="ARBA00022723"/>
    </source>
</evidence>
<dbReference type="Proteomes" id="UP000694620">
    <property type="component" value="Chromosome 15"/>
</dbReference>